<keyword evidence="1" id="KW-0812">Transmembrane</keyword>
<gene>
    <name evidence="2" type="ORF">I4I81_25210</name>
</gene>
<dbReference type="Proteomes" id="UP000694287">
    <property type="component" value="Unassembled WGS sequence"/>
</dbReference>
<evidence type="ECO:0000313" key="2">
    <source>
        <dbReference type="EMBL" id="MBW0137533.1"/>
    </source>
</evidence>
<name>A0ABS6V093_9PSEU</name>
<proteinExistence type="predicted"/>
<dbReference type="RefSeq" id="WP_218603559.1">
    <property type="nucleotide sequence ID" value="NZ_JADQDJ010000138.1"/>
</dbReference>
<evidence type="ECO:0000313" key="3">
    <source>
        <dbReference type="Proteomes" id="UP000694287"/>
    </source>
</evidence>
<sequence length="82" mass="8620">MRVGAAVVAMEVAALALATLSFGLVALVVGTPVLLATVLVLVGLWVSRRPLRRLQERRAAGFDEDGPERGGLMSGFFEVPTA</sequence>
<feature type="transmembrane region" description="Helical" evidence="1">
    <location>
        <begin position="24"/>
        <end position="47"/>
    </location>
</feature>
<organism evidence="2 3">
    <name type="scientific">Pseudonocardia abyssalis</name>
    <dbReference type="NCBI Taxonomy" id="2792008"/>
    <lineage>
        <taxon>Bacteria</taxon>
        <taxon>Bacillati</taxon>
        <taxon>Actinomycetota</taxon>
        <taxon>Actinomycetes</taxon>
        <taxon>Pseudonocardiales</taxon>
        <taxon>Pseudonocardiaceae</taxon>
        <taxon>Pseudonocardia</taxon>
    </lineage>
</organism>
<evidence type="ECO:0000256" key="1">
    <source>
        <dbReference type="SAM" id="Phobius"/>
    </source>
</evidence>
<dbReference type="EMBL" id="JADQDK010000001">
    <property type="protein sequence ID" value="MBW0137533.1"/>
    <property type="molecule type" value="Genomic_DNA"/>
</dbReference>
<accession>A0ABS6V093</accession>
<keyword evidence="1" id="KW-0472">Membrane</keyword>
<keyword evidence="3" id="KW-1185">Reference proteome</keyword>
<protein>
    <submittedName>
        <fullName evidence="2">Uncharacterized protein</fullName>
    </submittedName>
</protein>
<comment type="caution">
    <text evidence="2">The sequence shown here is derived from an EMBL/GenBank/DDBJ whole genome shotgun (WGS) entry which is preliminary data.</text>
</comment>
<keyword evidence="1" id="KW-1133">Transmembrane helix</keyword>
<reference evidence="2 3" key="1">
    <citation type="submission" date="2020-11" db="EMBL/GenBank/DDBJ databases">
        <title>Pseudonocardia abyssalis sp. nov. and Pseudonocardia oceani sp. nov., description and phylogenomic analysis of two novel actinomycetes isolated from the deep Southern Ocean.</title>
        <authorList>
            <person name="Parra J."/>
        </authorList>
    </citation>
    <scope>NUCLEOTIDE SEQUENCE [LARGE SCALE GENOMIC DNA]</scope>
    <source>
        <strain evidence="2 3">KRD-168</strain>
    </source>
</reference>